<evidence type="ECO:0000313" key="2">
    <source>
        <dbReference type="Proteomes" id="UP000242814"/>
    </source>
</evidence>
<organism evidence="1 2">
    <name type="scientific">Paracoccidioides brasiliensis</name>
    <dbReference type="NCBI Taxonomy" id="121759"/>
    <lineage>
        <taxon>Eukaryota</taxon>
        <taxon>Fungi</taxon>
        <taxon>Dikarya</taxon>
        <taxon>Ascomycota</taxon>
        <taxon>Pezizomycotina</taxon>
        <taxon>Eurotiomycetes</taxon>
        <taxon>Eurotiomycetidae</taxon>
        <taxon>Onygenales</taxon>
        <taxon>Ajellomycetaceae</taxon>
        <taxon>Paracoccidioides</taxon>
    </lineage>
</organism>
<protein>
    <submittedName>
        <fullName evidence="1">Uncharacterized protein</fullName>
    </submittedName>
</protein>
<evidence type="ECO:0000313" key="1">
    <source>
        <dbReference type="EMBL" id="ODH45248.1"/>
    </source>
</evidence>
<proteinExistence type="predicted"/>
<dbReference type="OrthoDB" id="4817850at2759"/>
<dbReference type="VEuPathDB" id="FungiDB:PABG_06343"/>
<name>A0A1D2JPY8_PARBR</name>
<accession>A0A1D2JPY8</accession>
<sequence length="245" mass="26975">MRTSFIFSTVLAVFGLAQDGFALPTSSASLSTSHSVLAKRGLKECDSDRDFSGPYRDGQGVYVDSDKVTHPYKFPKVRKCWHDYYAVEASVWKQPWVKSSGNIYCTGTQTCAAAHLNGTQVCQTRSQSVSVSMGLKIDAAVSKGIVPGLSFGVEFSSSIENSQCYSASSTTTCTWNDKACHTVWTQQQMVRTRGYERKRCNWGNGDVTECMRSWEQNTPTTYTDYGCGSKCTDTNHCGNKDGKPC</sequence>
<dbReference type="OMA" id="CHTVWTQ"/>
<gene>
    <name evidence="1" type="ORF">ACO22_00244</name>
</gene>
<comment type="caution">
    <text evidence="1">The sequence shown here is derived from an EMBL/GenBank/DDBJ whole genome shotgun (WGS) entry which is preliminary data.</text>
</comment>
<dbReference type="EMBL" id="LZYO01000004">
    <property type="protein sequence ID" value="ODH45248.1"/>
    <property type="molecule type" value="Genomic_DNA"/>
</dbReference>
<dbReference type="VEuPathDB" id="FungiDB:PADG_07611"/>
<dbReference type="Proteomes" id="UP000242814">
    <property type="component" value="Unassembled WGS sequence"/>
</dbReference>
<dbReference type="AlphaFoldDB" id="A0A1D2JPY8"/>
<reference evidence="1 2" key="1">
    <citation type="submission" date="2016-06" db="EMBL/GenBank/DDBJ databases">
        <authorList>
            <person name="Kjaerup R.B."/>
            <person name="Dalgaard T.S."/>
            <person name="Juul-Madsen H.R."/>
        </authorList>
    </citation>
    <scope>NUCLEOTIDE SEQUENCE [LARGE SCALE GENOMIC DNA]</scope>
    <source>
        <strain evidence="1 2">Pb300</strain>
    </source>
</reference>